<feature type="chain" id="PRO_5043510173" evidence="6">
    <location>
        <begin position="22"/>
        <end position="438"/>
    </location>
</feature>
<dbReference type="GO" id="GO:0001510">
    <property type="term" value="P:RNA methylation"/>
    <property type="evidence" value="ECO:0007669"/>
    <property type="project" value="InterPro"/>
</dbReference>
<feature type="binding site" evidence="5">
    <location>
        <position position="317"/>
    </location>
    <ligand>
        <name>S-adenosyl-L-methionine</name>
        <dbReference type="ChEBI" id="CHEBI:59789"/>
    </ligand>
</feature>
<dbReference type="SUPFAM" id="SSF53335">
    <property type="entry name" value="S-adenosyl-L-methionine-dependent methyltransferases"/>
    <property type="match status" value="1"/>
</dbReference>
<evidence type="ECO:0000256" key="1">
    <source>
        <dbReference type="ARBA" id="ARBA00022603"/>
    </source>
</evidence>
<comment type="caution">
    <text evidence="8">The sequence shown here is derived from an EMBL/GenBank/DDBJ whole genome shotgun (WGS) entry which is preliminary data.</text>
</comment>
<keyword evidence="4 5" id="KW-0694">RNA-binding</keyword>
<evidence type="ECO:0000256" key="6">
    <source>
        <dbReference type="SAM" id="SignalP"/>
    </source>
</evidence>
<name>A0AAW6RJF8_9BURK</name>
<keyword evidence="6" id="KW-0732">Signal</keyword>
<evidence type="ECO:0000313" key="8">
    <source>
        <dbReference type="EMBL" id="MDG9698328.1"/>
    </source>
</evidence>
<dbReference type="Gene3D" id="3.40.50.150">
    <property type="entry name" value="Vaccinia Virus protein VP39"/>
    <property type="match status" value="1"/>
</dbReference>
<evidence type="ECO:0000256" key="3">
    <source>
        <dbReference type="ARBA" id="ARBA00022691"/>
    </source>
</evidence>
<keyword evidence="2 5" id="KW-0808">Transferase</keyword>
<dbReference type="RefSeq" id="WP_279523458.1">
    <property type="nucleotide sequence ID" value="NZ_JARVII010000001.1"/>
</dbReference>
<keyword evidence="9" id="KW-1185">Reference proteome</keyword>
<dbReference type="InterPro" id="IPR001678">
    <property type="entry name" value="MeTrfase_RsmB-F_NOP2_dom"/>
</dbReference>
<feature type="active site" description="Nucleophile" evidence="5">
    <location>
        <position position="370"/>
    </location>
</feature>
<dbReference type="PRINTS" id="PR02008">
    <property type="entry name" value="RCMTFAMILY"/>
</dbReference>
<comment type="caution">
    <text evidence="5">Lacks conserved residue(s) required for the propagation of feature annotation.</text>
</comment>
<comment type="similarity">
    <text evidence="5">Belongs to the class I-like SAM-binding methyltransferase superfamily. RsmB/NOP family.</text>
</comment>
<dbReference type="EMBL" id="JARVII010000001">
    <property type="protein sequence ID" value="MDG9698328.1"/>
    <property type="molecule type" value="Genomic_DNA"/>
</dbReference>
<dbReference type="InterPro" id="IPR023267">
    <property type="entry name" value="RCMT"/>
</dbReference>
<dbReference type="PANTHER" id="PTHR22807">
    <property type="entry name" value="NOP2 YEAST -RELATED NOL1/NOP2/FMU SUN DOMAIN-CONTAINING"/>
    <property type="match status" value="1"/>
</dbReference>
<evidence type="ECO:0000256" key="2">
    <source>
        <dbReference type="ARBA" id="ARBA00022679"/>
    </source>
</evidence>
<evidence type="ECO:0000256" key="4">
    <source>
        <dbReference type="ARBA" id="ARBA00022884"/>
    </source>
</evidence>
<evidence type="ECO:0000313" key="9">
    <source>
        <dbReference type="Proteomes" id="UP001237156"/>
    </source>
</evidence>
<dbReference type="PANTHER" id="PTHR22807:SF53">
    <property type="entry name" value="RIBOSOMAL RNA SMALL SUBUNIT METHYLTRANSFERASE B-RELATED"/>
    <property type="match status" value="1"/>
</dbReference>
<dbReference type="GO" id="GO:0008173">
    <property type="term" value="F:RNA methyltransferase activity"/>
    <property type="evidence" value="ECO:0007669"/>
    <property type="project" value="InterPro"/>
</dbReference>
<sequence>MHLLALSAAAADLLQTLLAHAQPADMAVSQFFEKRRTGSRERARLADAAYAVLRRKRWYEHLARRFEAEAPAGFANSADWPVPRRMALLALLDGEGGENSDFSDAPAELRPWLAACRALQSQPASLPEACRHNLPDWLAAALQASMTQQPQDFWPLAEALLQAAPLDLRVNAMKAKRPAVAAALAASGIQTQETPWSPWGLRVAGKPRLTHLPAWQQGLVQVQDEGSQLLALLTQARRGQLVVDFCAGAGGKTLALGAMMRGAGRLYAFDASAYRLQGLQPRLARSGLGNVHTAAIAHERDARLNALQGKADAVLVDAPCSGLGTLRRAPGLKWRTRPEDIARLAEQQFSIAQSAARLVKPGGRLVYATCSLLPQENEAVAQALSNALPGFAPLHAGDVLAAAKVPQAARLTTEAGHLRLWPHLHGTDGFFAAVWQRR</sequence>
<protein>
    <submittedName>
        <fullName evidence="8">RsmB/NOP family class I SAM-dependent RNA methyltransferase</fullName>
        <ecNumber evidence="8">2.1.1.-</ecNumber>
    </submittedName>
</protein>
<proteinExistence type="inferred from homology"/>
<feature type="domain" description="SAM-dependent MTase RsmB/NOP-type" evidence="7">
    <location>
        <begin position="156"/>
        <end position="438"/>
    </location>
</feature>
<organism evidence="8 9">
    <name type="scientific">Ottowia cancrivicina</name>
    <dbReference type="NCBI Taxonomy" id="3040346"/>
    <lineage>
        <taxon>Bacteria</taxon>
        <taxon>Pseudomonadati</taxon>
        <taxon>Pseudomonadota</taxon>
        <taxon>Betaproteobacteria</taxon>
        <taxon>Burkholderiales</taxon>
        <taxon>Comamonadaceae</taxon>
        <taxon>Ottowia</taxon>
    </lineage>
</organism>
<dbReference type="EC" id="2.1.1.-" evidence="8"/>
<dbReference type="InterPro" id="IPR029063">
    <property type="entry name" value="SAM-dependent_MTases_sf"/>
</dbReference>
<feature type="signal peptide" evidence="6">
    <location>
        <begin position="1"/>
        <end position="21"/>
    </location>
</feature>
<dbReference type="CDD" id="cd02440">
    <property type="entry name" value="AdoMet_MTases"/>
    <property type="match status" value="1"/>
</dbReference>
<dbReference type="Proteomes" id="UP001237156">
    <property type="component" value="Unassembled WGS sequence"/>
</dbReference>
<dbReference type="InterPro" id="IPR049560">
    <property type="entry name" value="MeTrfase_RsmB-F_NOP2_cat"/>
</dbReference>
<dbReference type="InterPro" id="IPR054728">
    <property type="entry name" value="RsmB-like_ferredoxin"/>
</dbReference>
<evidence type="ECO:0000259" key="7">
    <source>
        <dbReference type="PROSITE" id="PS51686"/>
    </source>
</evidence>
<dbReference type="GO" id="GO:0003723">
    <property type="term" value="F:RNA binding"/>
    <property type="evidence" value="ECO:0007669"/>
    <property type="project" value="UniProtKB-UniRule"/>
</dbReference>
<accession>A0AAW6RJF8</accession>
<evidence type="ECO:0000256" key="5">
    <source>
        <dbReference type="PROSITE-ProRule" id="PRU01023"/>
    </source>
</evidence>
<keyword evidence="3 5" id="KW-0949">S-adenosyl-L-methionine</keyword>
<dbReference type="Pfam" id="PF22458">
    <property type="entry name" value="RsmF-B_ferredox"/>
    <property type="match status" value="1"/>
</dbReference>
<reference evidence="8 9" key="1">
    <citation type="submission" date="2023-04" db="EMBL/GenBank/DDBJ databases">
        <title>Ottowia paracancer sp. nov., isolated from human stomach.</title>
        <authorList>
            <person name="Song Y."/>
        </authorList>
    </citation>
    <scope>NUCLEOTIDE SEQUENCE [LARGE SCALE GENOMIC DNA]</scope>
    <source>
        <strain evidence="8 9">10c7w1</strain>
    </source>
</reference>
<keyword evidence="1 5" id="KW-0489">Methyltransferase</keyword>
<dbReference type="AlphaFoldDB" id="A0AAW6RJF8"/>
<feature type="binding site" evidence="5">
    <location>
        <position position="270"/>
    </location>
    <ligand>
        <name>S-adenosyl-L-methionine</name>
        <dbReference type="ChEBI" id="CHEBI:59789"/>
    </ligand>
</feature>
<dbReference type="Pfam" id="PF01189">
    <property type="entry name" value="Methyltr_RsmB-F"/>
    <property type="match status" value="1"/>
</dbReference>
<gene>
    <name evidence="8" type="ORF">QB898_01095</name>
</gene>
<dbReference type="PROSITE" id="PS51686">
    <property type="entry name" value="SAM_MT_RSMB_NOP"/>
    <property type="match status" value="1"/>
</dbReference>